<feature type="region of interest" description="Disordered" evidence="1">
    <location>
        <begin position="1"/>
        <end position="56"/>
    </location>
</feature>
<dbReference type="EMBL" id="BTGU01000067">
    <property type="protein sequence ID" value="GMN56981.1"/>
    <property type="molecule type" value="Genomic_DNA"/>
</dbReference>
<evidence type="ECO:0000256" key="1">
    <source>
        <dbReference type="SAM" id="MobiDB-lite"/>
    </source>
</evidence>
<dbReference type="AlphaFoldDB" id="A0AA88DGZ6"/>
<accession>A0AA88DGZ6</accession>
<reference evidence="2" key="1">
    <citation type="submission" date="2023-07" db="EMBL/GenBank/DDBJ databases">
        <title>draft genome sequence of fig (Ficus carica).</title>
        <authorList>
            <person name="Takahashi T."/>
            <person name="Nishimura K."/>
        </authorList>
    </citation>
    <scope>NUCLEOTIDE SEQUENCE</scope>
</reference>
<protein>
    <submittedName>
        <fullName evidence="2">Uncharacterized protein</fullName>
    </submittedName>
</protein>
<proteinExistence type="predicted"/>
<comment type="caution">
    <text evidence="2">The sequence shown here is derived from an EMBL/GenBank/DDBJ whole genome shotgun (WGS) entry which is preliminary data.</text>
</comment>
<gene>
    <name evidence="2" type="ORF">TIFTF001_026093</name>
</gene>
<feature type="compositionally biased region" description="Basic and acidic residues" evidence="1">
    <location>
        <begin position="1"/>
        <end position="34"/>
    </location>
</feature>
<organism evidence="2 3">
    <name type="scientific">Ficus carica</name>
    <name type="common">Common fig</name>
    <dbReference type="NCBI Taxonomy" id="3494"/>
    <lineage>
        <taxon>Eukaryota</taxon>
        <taxon>Viridiplantae</taxon>
        <taxon>Streptophyta</taxon>
        <taxon>Embryophyta</taxon>
        <taxon>Tracheophyta</taxon>
        <taxon>Spermatophyta</taxon>
        <taxon>Magnoliopsida</taxon>
        <taxon>eudicotyledons</taxon>
        <taxon>Gunneridae</taxon>
        <taxon>Pentapetalae</taxon>
        <taxon>rosids</taxon>
        <taxon>fabids</taxon>
        <taxon>Rosales</taxon>
        <taxon>Moraceae</taxon>
        <taxon>Ficeae</taxon>
        <taxon>Ficus</taxon>
    </lineage>
</organism>
<evidence type="ECO:0000313" key="3">
    <source>
        <dbReference type="Proteomes" id="UP001187192"/>
    </source>
</evidence>
<dbReference type="Proteomes" id="UP001187192">
    <property type="component" value="Unassembled WGS sequence"/>
</dbReference>
<name>A0AA88DGZ6_FICCA</name>
<evidence type="ECO:0000313" key="2">
    <source>
        <dbReference type="EMBL" id="GMN56981.1"/>
    </source>
</evidence>
<keyword evidence="3" id="KW-1185">Reference proteome</keyword>
<sequence>MMSRELQRKFQFKKDPKNKTKRESAPLEALEDKLPLSGQGKRRKEESEKGLGSLLL</sequence>